<feature type="transmembrane region" description="Helical" evidence="1">
    <location>
        <begin position="150"/>
        <end position="171"/>
    </location>
</feature>
<feature type="signal peptide" evidence="2">
    <location>
        <begin position="1"/>
        <end position="16"/>
    </location>
</feature>
<dbReference type="EMBL" id="ML769442">
    <property type="protein sequence ID" value="KAE9401757.1"/>
    <property type="molecule type" value="Genomic_DNA"/>
</dbReference>
<keyword evidence="2" id="KW-0732">Signal</keyword>
<accession>A0A6A4HXS7</accession>
<keyword evidence="4" id="KW-1185">Reference proteome</keyword>
<feature type="chain" id="PRO_5025349463" evidence="2">
    <location>
        <begin position="17"/>
        <end position="196"/>
    </location>
</feature>
<feature type="transmembrane region" description="Helical" evidence="1">
    <location>
        <begin position="85"/>
        <end position="104"/>
    </location>
</feature>
<sequence>MLKSAYLSLLASSVIAIVLSDAVIGQHNLLVNAALVFGLPSSVGISMWLLRRRCKKVTASPLPLWSLKSGAAVGEHGTECSLEQFVIPLAFGHAWLMLSRFLGVVSGVCSVPPNSSFGSHWTPIGLPLTLLSAAVFGKCLLILSIQKEHWGFFLLPYHTITFFLEATIYILQNAIDLFAAGSVAMETFRRKWGGGD</sequence>
<evidence type="ECO:0000256" key="1">
    <source>
        <dbReference type="SAM" id="Phobius"/>
    </source>
</evidence>
<keyword evidence="1" id="KW-1133">Transmembrane helix</keyword>
<reference evidence="3" key="1">
    <citation type="journal article" date="2019" name="Environ. Microbiol.">
        <title>Fungal ecological strategies reflected in gene transcription - a case study of two litter decomposers.</title>
        <authorList>
            <person name="Barbi F."/>
            <person name="Kohler A."/>
            <person name="Barry K."/>
            <person name="Baskaran P."/>
            <person name="Daum C."/>
            <person name="Fauchery L."/>
            <person name="Ihrmark K."/>
            <person name="Kuo A."/>
            <person name="LaButti K."/>
            <person name="Lipzen A."/>
            <person name="Morin E."/>
            <person name="Grigoriev I.V."/>
            <person name="Henrissat B."/>
            <person name="Lindahl B."/>
            <person name="Martin F."/>
        </authorList>
    </citation>
    <scope>NUCLEOTIDE SEQUENCE</scope>
    <source>
        <strain evidence="3">JB14</strain>
    </source>
</reference>
<keyword evidence="1" id="KW-0812">Transmembrane</keyword>
<proteinExistence type="predicted"/>
<dbReference type="AlphaFoldDB" id="A0A6A4HXS7"/>
<gene>
    <name evidence="3" type="ORF">BT96DRAFT_1017982</name>
</gene>
<protein>
    <submittedName>
        <fullName evidence="3">Uncharacterized protein</fullName>
    </submittedName>
</protein>
<feature type="transmembrane region" description="Helical" evidence="1">
    <location>
        <begin position="30"/>
        <end position="50"/>
    </location>
</feature>
<evidence type="ECO:0000313" key="4">
    <source>
        <dbReference type="Proteomes" id="UP000799118"/>
    </source>
</evidence>
<dbReference type="Proteomes" id="UP000799118">
    <property type="component" value="Unassembled WGS sequence"/>
</dbReference>
<organism evidence="3 4">
    <name type="scientific">Gymnopus androsaceus JB14</name>
    <dbReference type="NCBI Taxonomy" id="1447944"/>
    <lineage>
        <taxon>Eukaryota</taxon>
        <taxon>Fungi</taxon>
        <taxon>Dikarya</taxon>
        <taxon>Basidiomycota</taxon>
        <taxon>Agaricomycotina</taxon>
        <taxon>Agaricomycetes</taxon>
        <taxon>Agaricomycetidae</taxon>
        <taxon>Agaricales</taxon>
        <taxon>Marasmiineae</taxon>
        <taxon>Omphalotaceae</taxon>
        <taxon>Gymnopus</taxon>
    </lineage>
</organism>
<name>A0A6A4HXS7_9AGAR</name>
<feature type="transmembrane region" description="Helical" evidence="1">
    <location>
        <begin position="124"/>
        <end position="143"/>
    </location>
</feature>
<evidence type="ECO:0000313" key="3">
    <source>
        <dbReference type="EMBL" id="KAE9401757.1"/>
    </source>
</evidence>
<keyword evidence="1" id="KW-0472">Membrane</keyword>
<evidence type="ECO:0000256" key="2">
    <source>
        <dbReference type="SAM" id="SignalP"/>
    </source>
</evidence>